<dbReference type="EMBL" id="JAGFPW010000004">
    <property type="protein sequence ID" value="MBO3794158.1"/>
    <property type="molecule type" value="Genomic_DNA"/>
</dbReference>
<sequence>MRRIGLCISLLVTVLVMSACESEGEVQMFADCDQKTVKQTEVKPMSSKKKQDFQALASDRQLAIVFSSMIQVSEAFDYGIGNPEYFVRSSMTEEEADIAKENLESIKLENKSLKKQNSEAVALLQKTRNQDMSRIEIQQLTENRAAFFETADNMIKLIGQVTPKNAKKTRQQLDQLKKQYTQYSAESVKIMNSIVKKQKADKASFERHLEALLQKQPGQQVRSELY</sequence>
<dbReference type="AlphaFoldDB" id="A0A8I2B889"/>
<dbReference type="RefSeq" id="WP_208556231.1">
    <property type="nucleotide sequence ID" value="NZ_JAGFPW010000004.1"/>
</dbReference>
<accession>A0A8I2B889</accession>
<reference evidence="3" key="1">
    <citation type="submission" date="2021-03" db="EMBL/GenBank/DDBJ databases">
        <title>Isolation of Bacillus subtilis from fermented food sample.</title>
        <authorList>
            <person name="Lakshmanan V."/>
            <person name="Athira K."/>
            <person name="Rajagopal K."/>
        </authorList>
    </citation>
    <scope>NUCLEOTIDE SEQUENCE</scope>
    <source>
        <strain evidence="3">S1</strain>
    </source>
</reference>
<keyword evidence="2" id="KW-0732">Signal</keyword>
<evidence type="ECO:0000256" key="2">
    <source>
        <dbReference type="SAM" id="SignalP"/>
    </source>
</evidence>
<evidence type="ECO:0000256" key="1">
    <source>
        <dbReference type="SAM" id="Coils"/>
    </source>
</evidence>
<organism evidence="3 4">
    <name type="scientific">Bacillus subtilis</name>
    <dbReference type="NCBI Taxonomy" id="1423"/>
    <lineage>
        <taxon>Bacteria</taxon>
        <taxon>Bacillati</taxon>
        <taxon>Bacillota</taxon>
        <taxon>Bacilli</taxon>
        <taxon>Bacillales</taxon>
        <taxon>Bacillaceae</taxon>
        <taxon>Bacillus</taxon>
    </lineage>
</organism>
<keyword evidence="1" id="KW-0175">Coiled coil</keyword>
<feature type="signal peptide" evidence="2">
    <location>
        <begin position="1"/>
        <end position="19"/>
    </location>
</feature>
<evidence type="ECO:0008006" key="5">
    <source>
        <dbReference type="Google" id="ProtNLM"/>
    </source>
</evidence>
<evidence type="ECO:0000313" key="4">
    <source>
        <dbReference type="Proteomes" id="UP000665181"/>
    </source>
</evidence>
<dbReference type="PROSITE" id="PS51257">
    <property type="entry name" value="PROKAR_LIPOPROTEIN"/>
    <property type="match status" value="1"/>
</dbReference>
<feature type="chain" id="PRO_5034240313" description="Lipoprotein" evidence="2">
    <location>
        <begin position="20"/>
        <end position="226"/>
    </location>
</feature>
<name>A0A8I2B889_BACIU</name>
<feature type="coiled-coil region" evidence="1">
    <location>
        <begin position="166"/>
        <end position="215"/>
    </location>
</feature>
<dbReference type="Proteomes" id="UP000665181">
    <property type="component" value="Unassembled WGS sequence"/>
</dbReference>
<feature type="coiled-coil region" evidence="1">
    <location>
        <begin position="89"/>
        <end position="130"/>
    </location>
</feature>
<protein>
    <recommendedName>
        <fullName evidence="5">Lipoprotein</fullName>
    </recommendedName>
</protein>
<gene>
    <name evidence="3" type="ORF">J5227_07530</name>
</gene>
<evidence type="ECO:0000313" key="3">
    <source>
        <dbReference type="EMBL" id="MBO3794158.1"/>
    </source>
</evidence>
<proteinExistence type="predicted"/>
<comment type="caution">
    <text evidence="3">The sequence shown here is derived from an EMBL/GenBank/DDBJ whole genome shotgun (WGS) entry which is preliminary data.</text>
</comment>